<dbReference type="GO" id="GO:0000978">
    <property type="term" value="F:RNA polymerase II cis-regulatory region sequence-specific DNA binding"/>
    <property type="evidence" value="ECO:0007669"/>
    <property type="project" value="UniProtKB-ARBA"/>
</dbReference>
<keyword evidence="12" id="KW-1185">Reference proteome</keyword>
<reference evidence="11" key="1">
    <citation type="journal article" date="2020" name="Stud. Mycol.">
        <title>101 Dothideomycetes genomes: a test case for predicting lifestyles and emergence of pathogens.</title>
        <authorList>
            <person name="Haridas S."/>
            <person name="Albert R."/>
            <person name="Binder M."/>
            <person name="Bloem J."/>
            <person name="Labutti K."/>
            <person name="Salamov A."/>
            <person name="Andreopoulos B."/>
            <person name="Baker S."/>
            <person name="Barry K."/>
            <person name="Bills G."/>
            <person name="Bluhm B."/>
            <person name="Cannon C."/>
            <person name="Castanera R."/>
            <person name="Culley D."/>
            <person name="Daum C."/>
            <person name="Ezra D."/>
            <person name="Gonzalez J."/>
            <person name="Henrissat B."/>
            <person name="Kuo A."/>
            <person name="Liang C."/>
            <person name="Lipzen A."/>
            <person name="Lutzoni F."/>
            <person name="Magnuson J."/>
            <person name="Mondo S."/>
            <person name="Nolan M."/>
            <person name="Ohm R."/>
            <person name="Pangilinan J."/>
            <person name="Park H.-J."/>
            <person name="Ramirez L."/>
            <person name="Alfaro M."/>
            <person name="Sun H."/>
            <person name="Tritt A."/>
            <person name="Yoshinaga Y."/>
            <person name="Zwiers L.-H."/>
            <person name="Turgeon B."/>
            <person name="Goodwin S."/>
            <person name="Spatafora J."/>
            <person name="Crous P."/>
            <person name="Grigoriev I."/>
        </authorList>
    </citation>
    <scope>NUCLEOTIDE SEQUENCE</scope>
    <source>
        <strain evidence="11">CBS 119925</strain>
    </source>
</reference>
<name>A0A6A6VNH0_9PLEO</name>
<dbReference type="GO" id="GO:0008270">
    <property type="term" value="F:zinc ion binding"/>
    <property type="evidence" value="ECO:0007669"/>
    <property type="project" value="UniProtKB-KW"/>
</dbReference>
<evidence type="ECO:0000256" key="9">
    <source>
        <dbReference type="PROSITE-ProRule" id="PRU00042"/>
    </source>
</evidence>
<dbReference type="FunFam" id="3.30.160.60:FF:000125">
    <property type="entry name" value="Putative zinc finger protein 143"/>
    <property type="match status" value="1"/>
</dbReference>
<dbReference type="SUPFAM" id="SSF57667">
    <property type="entry name" value="beta-beta-alpha zinc fingers"/>
    <property type="match status" value="5"/>
</dbReference>
<dbReference type="EMBL" id="MU006563">
    <property type="protein sequence ID" value="KAF2750697.1"/>
    <property type="molecule type" value="Genomic_DNA"/>
</dbReference>
<evidence type="ECO:0000256" key="3">
    <source>
        <dbReference type="ARBA" id="ARBA00022737"/>
    </source>
</evidence>
<keyword evidence="5" id="KW-0862">Zinc</keyword>
<keyword evidence="3" id="KW-0677">Repeat</keyword>
<keyword evidence="4 9" id="KW-0863">Zinc-finger</keyword>
<dbReference type="PANTHER" id="PTHR46179:SF13">
    <property type="entry name" value="C2H2-TYPE DOMAIN-CONTAINING PROTEIN"/>
    <property type="match status" value="1"/>
</dbReference>
<feature type="domain" description="C2H2-type" evidence="10">
    <location>
        <begin position="477"/>
        <end position="506"/>
    </location>
</feature>
<dbReference type="InterPro" id="IPR036236">
    <property type="entry name" value="Znf_C2H2_sf"/>
</dbReference>
<feature type="domain" description="C2H2-type" evidence="10">
    <location>
        <begin position="275"/>
        <end position="306"/>
    </location>
</feature>
<comment type="subcellular location">
    <subcellularLocation>
        <location evidence="1">Nucleus</location>
    </subcellularLocation>
</comment>
<feature type="domain" description="C2H2-type" evidence="10">
    <location>
        <begin position="306"/>
        <end position="337"/>
    </location>
</feature>
<gene>
    <name evidence="11" type="ORF">M011DRAFT_180657</name>
</gene>
<feature type="domain" description="C2H2-type" evidence="10">
    <location>
        <begin position="246"/>
        <end position="275"/>
    </location>
</feature>
<dbReference type="Gene3D" id="3.30.160.60">
    <property type="entry name" value="Classic Zinc Finger"/>
    <property type="match status" value="7"/>
</dbReference>
<evidence type="ECO:0000259" key="10">
    <source>
        <dbReference type="PROSITE" id="PS50157"/>
    </source>
</evidence>
<dbReference type="GO" id="GO:0005634">
    <property type="term" value="C:nucleus"/>
    <property type="evidence" value="ECO:0007669"/>
    <property type="project" value="UniProtKB-SubCell"/>
</dbReference>
<feature type="domain" description="C2H2-type" evidence="10">
    <location>
        <begin position="389"/>
        <end position="418"/>
    </location>
</feature>
<keyword evidence="6" id="KW-0805">Transcription regulation</keyword>
<feature type="domain" description="C2H2-type" evidence="10">
    <location>
        <begin position="536"/>
        <end position="565"/>
    </location>
</feature>
<feature type="domain" description="C2H2-type" evidence="10">
    <location>
        <begin position="565"/>
        <end position="592"/>
    </location>
</feature>
<dbReference type="InterPro" id="IPR051061">
    <property type="entry name" value="Zinc_finger_trans_reg"/>
</dbReference>
<evidence type="ECO:0000256" key="5">
    <source>
        <dbReference type="ARBA" id="ARBA00022833"/>
    </source>
</evidence>
<keyword evidence="2" id="KW-0479">Metal-binding</keyword>
<protein>
    <recommendedName>
        <fullName evidence="10">C2H2-type domain-containing protein</fullName>
    </recommendedName>
</protein>
<dbReference type="Pfam" id="PF00096">
    <property type="entry name" value="zf-C2H2"/>
    <property type="match status" value="3"/>
</dbReference>
<dbReference type="InterPro" id="IPR013087">
    <property type="entry name" value="Znf_C2H2_type"/>
</dbReference>
<evidence type="ECO:0000256" key="7">
    <source>
        <dbReference type="ARBA" id="ARBA00023163"/>
    </source>
</evidence>
<dbReference type="SMART" id="SM00355">
    <property type="entry name" value="ZnF_C2H2"/>
    <property type="match status" value="12"/>
</dbReference>
<organism evidence="11 12">
    <name type="scientific">Sporormia fimetaria CBS 119925</name>
    <dbReference type="NCBI Taxonomy" id="1340428"/>
    <lineage>
        <taxon>Eukaryota</taxon>
        <taxon>Fungi</taxon>
        <taxon>Dikarya</taxon>
        <taxon>Ascomycota</taxon>
        <taxon>Pezizomycotina</taxon>
        <taxon>Dothideomycetes</taxon>
        <taxon>Pleosporomycetidae</taxon>
        <taxon>Pleosporales</taxon>
        <taxon>Sporormiaceae</taxon>
        <taxon>Sporormia</taxon>
    </lineage>
</organism>
<evidence type="ECO:0000256" key="8">
    <source>
        <dbReference type="ARBA" id="ARBA00023242"/>
    </source>
</evidence>
<evidence type="ECO:0000313" key="11">
    <source>
        <dbReference type="EMBL" id="KAF2750697.1"/>
    </source>
</evidence>
<proteinExistence type="predicted"/>
<accession>A0A6A6VNH0</accession>
<sequence length="592" mass="67027">MEEHNEPEDCAAQVHPGPHPSAIRDVSVAETHSAETGVRFSDASFPEPDLIMEEDPNGSGKSTHISFRRTKMVWKSTINSTVSMMLNLKTGSRMKMMPVRRKMMPTKRKIIPTKKKITLRIGDLWKKMQSLDPPTHSLIRRGRPTLAHTVENDSMMVPIFDDTNVRTFASVAAFRRHWAVQHGEKRYTCLIKGCGQKFTALDLRATHERCHFDRTAFTCQVDGCRLSFSTFRALSSHLCKNSSKKYECPHPGCGRLFTELDTLDRHVKTHTGERFPCPEEGCRRTYMSRRSLWAHRRTHTHPNEKYTCPREGCGASYGSSRALRVHMNSQGHSVQTYTGSSLQVIPAHLDTEARHATTTCPWEDCGHTESSLQALKAHLDAHTQFYGWTTCPVAGCGRIFFTRGALRYHIGSHLGNRHACPEEGCAHTCTTPAGIQKHLEDFHRKGRYNCPEDGCAHTVFTEEGLRTHMKVHESGRHMCLREGCGRSFASKQGLLFHMRAHTGGGNLITCPKEGSRGTYDFIDSWGHVQLSRGEEITCPKEGCGRTFSFRTDLEEHLRNHTTNEHVCPVQGCGRRYATKKNLDRHIKQFHPE</sequence>
<feature type="domain" description="C2H2-type" evidence="10">
    <location>
        <begin position="448"/>
        <end position="477"/>
    </location>
</feature>
<dbReference type="GO" id="GO:0000981">
    <property type="term" value="F:DNA-binding transcription factor activity, RNA polymerase II-specific"/>
    <property type="evidence" value="ECO:0007669"/>
    <property type="project" value="UniProtKB-ARBA"/>
</dbReference>
<evidence type="ECO:0000256" key="1">
    <source>
        <dbReference type="ARBA" id="ARBA00004123"/>
    </source>
</evidence>
<dbReference type="AlphaFoldDB" id="A0A6A6VNH0"/>
<keyword evidence="7" id="KW-0804">Transcription</keyword>
<evidence type="ECO:0000256" key="2">
    <source>
        <dbReference type="ARBA" id="ARBA00022723"/>
    </source>
</evidence>
<dbReference type="Proteomes" id="UP000799440">
    <property type="component" value="Unassembled WGS sequence"/>
</dbReference>
<evidence type="ECO:0000256" key="4">
    <source>
        <dbReference type="ARBA" id="ARBA00022771"/>
    </source>
</evidence>
<dbReference type="PROSITE" id="PS50157">
    <property type="entry name" value="ZINC_FINGER_C2H2_2"/>
    <property type="match status" value="9"/>
</dbReference>
<evidence type="ECO:0000313" key="12">
    <source>
        <dbReference type="Proteomes" id="UP000799440"/>
    </source>
</evidence>
<dbReference type="PANTHER" id="PTHR46179">
    <property type="entry name" value="ZINC FINGER PROTEIN"/>
    <property type="match status" value="1"/>
</dbReference>
<keyword evidence="8" id="KW-0539">Nucleus</keyword>
<dbReference type="PROSITE" id="PS00028">
    <property type="entry name" value="ZINC_FINGER_C2H2_1"/>
    <property type="match status" value="9"/>
</dbReference>
<dbReference type="OrthoDB" id="4748970at2759"/>
<evidence type="ECO:0000256" key="6">
    <source>
        <dbReference type="ARBA" id="ARBA00023015"/>
    </source>
</evidence>
<feature type="domain" description="C2H2-type" evidence="10">
    <location>
        <begin position="187"/>
        <end position="216"/>
    </location>
</feature>